<keyword evidence="8 13" id="KW-1133">Transmembrane helix</keyword>
<evidence type="ECO:0000256" key="5">
    <source>
        <dbReference type="ARBA" id="ARBA00022617"/>
    </source>
</evidence>
<dbReference type="PANTHER" id="PTHR10978:SF5">
    <property type="entry name" value="SUCCINATE DEHYDROGENASE CYTOCHROME B560 SUBUNIT, MITOCHONDRIAL"/>
    <property type="match status" value="1"/>
</dbReference>
<protein>
    <recommendedName>
        <fullName evidence="4">Succinate dehydrogenase cytochrome b556 subunit</fullName>
    </recommendedName>
</protein>
<feature type="transmembrane region" description="Helical" evidence="13">
    <location>
        <begin position="107"/>
        <end position="129"/>
    </location>
</feature>
<dbReference type="InterPro" id="IPR034804">
    <property type="entry name" value="SQR/QFR_C/D"/>
</dbReference>
<dbReference type="NCBIfam" id="TIGR02970">
    <property type="entry name" value="succ_dehyd_cytB"/>
    <property type="match status" value="1"/>
</dbReference>
<sequence>MSDLKSRRPLSPHLSIYRFRPTMAMSILHRITGGALYFGTILVVWWLAAAASGPEAYESATSFFGNFLIQIVLIGYTWALIHHALGGIRHFIWDTGHGLSKETSTKFAQATIAGSLAITVLLWLGIWIFA</sequence>
<keyword evidence="15" id="KW-1185">Reference proteome</keyword>
<evidence type="ECO:0000256" key="3">
    <source>
        <dbReference type="ARBA" id="ARBA00007244"/>
    </source>
</evidence>
<dbReference type="AlphaFoldDB" id="A0A371XA89"/>
<dbReference type="Proteomes" id="UP000264310">
    <property type="component" value="Unassembled WGS sequence"/>
</dbReference>
<evidence type="ECO:0000256" key="4">
    <source>
        <dbReference type="ARBA" id="ARBA00020076"/>
    </source>
</evidence>
<dbReference type="InterPro" id="IPR018495">
    <property type="entry name" value="Succ_DH_cyt_bsu_CS"/>
</dbReference>
<comment type="subunit">
    <text evidence="11">Part of an enzyme complex containing four subunits: a flavoprotein, an iron-sulfur protein, plus two membrane-anchoring proteins, SdhC and SdhD. The complex can form homotrimers.</text>
</comment>
<comment type="caution">
    <text evidence="14">The sequence shown here is derived from an EMBL/GenBank/DDBJ whole genome shotgun (WGS) entry which is preliminary data.</text>
</comment>
<dbReference type="Pfam" id="PF01127">
    <property type="entry name" value="Sdh_cyt"/>
    <property type="match status" value="1"/>
</dbReference>
<comment type="function">
    <text evidence="1">Membrane-anchoring subunit of succinate dehydrogenase (SDH).</text>
</comment>
<gene>
    <name evidence="14" type="primary">sdhC</name>
    <name evidence="14" type="ORF">DYI37_01350</name>
</gene>
<keyword evidence="7 12" id="KW-0479">Metal-binding</keyword>
<reference evidence="14 15" key="1">
    <citation type="submission" date="2018-08" db="EMBL/GenBank/DDBJ databases">
        <title>Fulvimarina sp. 85, whole genome shotgun sequence.</title>
        <authorList>
            <person name="Tuo L."/>
        </authorList>
    </citation>
    <scope>NUCLEOTIDE SEQUENCE [LARGE SCALE GENOMIC DNA]</scope>
    <source>
        <strain evidence="14 15">85</strain>
    </source>
</reference>
<comment type="subcellular location">
    <subcellularLocation>
        <location evidence="2">Membrane</location>
        <topology evidence="2">Multi-pass membrane protein</topology>
    </subcellularLocation>
</comment>
<dbReference type="InterPro" id="IPR014314">
    <property type="entry name" value="Succ_DH_cytb556"/>
</dbReference>
<dbReference type="Gene3D" id="1.20.1300.10">
    <property type="entry name" value="Fumarate reductase/succinate dehydrogenase, transmembrane subunit"/>
    <property type="match status" value="1"/>
</dbReference>
<dbReference type="SUPFAM" id="SSF81343">
    <property type="entry name" value="Fumarate reductase respiratory complex transmembrane subunits"/>
    <property type="match status" value="1"/>
</dbReference>
<proteinExistence type="inferred from homology"/>
<keyword evidence="9 12" id="KW-0408">Iron</keyword>
<dbReference type="GO" id="GO:0016020">
    <property type="term" value="C:membrane"/>
    <property type="evidence" value="ECO:0007669"/>
    <property type="project" value="UniProtKB-SubCell"/>
</dbReference>
<evidence type="ECO:0000313" key="15">
    <source>
        <dbReference type="Proteomes" id="UP000264310"/>
    </source>
</evidence>
<dbReference type="OrthoDB" id="9799441at2"/>
<dbReference type="EMBL" id="QURL01000001">
    <property type="protein sequence ID" value="RFC66145.1"/>
    <property type="molecule type" value="Genomic_DNA"/>
</dbReference>
<evidence type="ECO:0000256" key="7">
    <source>
        <dbReference type="ARBA" id="ARBA00022723"/>
    </source>
</evidence>
<dbReference type="PIRSF" id="PIRSF000178">
    <property type="entry name" value="SDH_cyt_b560"/>
    <property type="match status" value="1"/>
</dbReference>
<evidence type="ECO:0000256" key="2">
    <source>
        <dbReference type="ARBA" id="ARBA00004141"/>
    </source>
</evidence>
<evidence type="ECO:0000256" key="13">
    <source>
        <dbReference type="SAM" id="Phobius"/>
    </source>
</evidence>
<dbReference type="GO" id="GO:0006099">
    <property type="term" value="P:tricarboxylic acid cycle"/>
    <property type="evidence" value="ECO:0007669"/>
    <property type="project" value="InterPro"/>
</dbReference>
<dbReference type="CDD" id="cd03499">
    <property type="entry name" value="SQR_TypeC_SdhC"/>
    <property type="match status" value="1"/>
</dbReference>
<dbReference type="RefSeq" id="WP_116681394.1">
    <property type="nucleotide sequence ID" value="NZ_QURL01000001.1"/>
</dbReference>
<evidence type="ECO:0000256" key="8">
    <source>
        <dbReference type="ARBA" id="ARBA00022989"/>
    </source>
</evidence>
<feature type="transmembrane region" description="Helical" evidence="13">
    <location>
        <begin position="67"/>
        <end position="86"/>
    </location>
</feature>
<organism evidence="14 15">
    <name type="scientific">Fulvimarina endophytica</name>
    <dbReference type="NCBI Taxonomy" id="2293836"/>
    <lineage>
        <taxon>Bacteria</taxon>
        <taxon>Pseudomonadati</taxon>
        <taxon>Pseudomonadota</taxon>
        <taxon>Alphaproteobacteria</taxon>
        <taxon>Hyphomicrobiales</taxon>
        <taxon>Aurantimonadaceae</taxon>
        <taxon>Fulvimarina</taxon>
    </lineage>
</organism>
<dbReference type="GO" id="GO:0046872">
    <property type="term" value="F:metal ion binding"/>
    <property type="evidence" value="ECO:0007669"/>
    <property type="project" value="UniProtKB-KW"/>
</dbReference>
<evidence type="ECO:0000256" key="6">
    <source>
        <dbReference type="ARBA" id="ARBA00022692"/>
    </source>
</evidence>
<evidence type="ECO:0000256" key="9">
    <source>
        <dbReference type="ARBA" id="ARBA00023004"/>
    </source>
</evidence>
<dbReference type="InterPro" id="IPR000701">
    <property type="entry name" value="SuccDH_FuR_B_TM-su"/>
</dbReference>
<feature type="transmembrane region" description="Helical" evidence="13">
    <location>
        <begin position="27"/>
        <end position="47"/>
    </location>
</feature>
<dbReference type="PROSITE" id="PS01000">
    <property type="entry name" value="SDH_CYT_1"/>
    <property type="match status" value="1"/>
</dbReference>
<keyword evidence="5 12" id="KW-0349">Heme</keyword>
<dbReference type="GO" id="GO:0009055">
    <property type="term" value="F:electron transfer activity"/>
    <property type="evidence" value="ECO:0007669"/>
    <property type="project" value="InterPro"/>
</dbReference>
<evidence type="ECO:0000256" key="10">
    <source>
        <dbReference type="ARBA" id="ARBA00023136"/>
    </source>
</evidence>
<evidence type="ECO:0000256" key="12">
    <source>
        <dbReference type="PIRSR" id="PIRSR000178-1"/>
    </source>
</evidence>
<feature type="binding site" description="axial binding residue" evidence="12">
    <location>
        <position position="83"/>
    </location>
    <ligand>
        <name>heme</name>
        <dbReference type="ChEBI" id="CHEBI:30413"/>
        <note>ligand shared with second transmembrane subunit</note>
    </ligand>
    <ligandPart>
        <name>Fe</name>
        <dbReference type="ChEBI" id="CHEBI:18248"/>
    </ligandPart>
</feature>
<comment type="cofactor">
    <cofactor evidence="12">
        <name>heme</name>
        <dbReference type="ChEBI" id="CHEBI:30413"/>
    </cofactor>
    <text evidence="12">The heme is bound between the two transmembrane subunits.</text>
</comment>
<comment type="similarity">
    <text evidence="3">Belongs to the cytochrome b560 family.</text>
</comment>
<keyword evidence="6 13" id="KW-0812">Transmembrane</keyword>
<evidence type="ECO:0000256" key="11">
    <source>
        <dbReference type="ARBA" id="ARBA00025912"/>
    </source>
</evidence>
<keyword evidence="10 13" id="KW-0472">Membrane</keyword>
<dbReference type="PROSITE" id="PS01001">
    <property type="entry name" value="SDH_CYT_2"/>
    <property type="match status" value="1"/>
</dbReference>
<evidence type="ECO:0000256" key="1">
    <source>
        <dbReference type="ARBA" id="ARBA00004050"/>
    </source>
</evidence>
<dbReference type="PANTHER" id="PTHR10978">
    <property type="entry name" value="SUCCINATE DEHYDROGENASE CYTOCHROME B560 SUBUNIT"/>
    <property type="match status" value="1"/>
</dbReference>
<evidence type="ECO:0000313" key="14">
    <source>
        <dbReference type="EMBL" id="RFC66145.1"/>
    </source>
</evidence>
<name>A0A371XA89_9HYPH</name>
<accession>A0A371XA89</accession>